<evidence type="ECO:0000313" key="2">
    <source>
        <dbReference type="Proteomes" id="UP000026999"/>
    </source>
</evidence>
<keyword evidence="2" id="KW-1185">Reference proteome</keyword>
<evidence type="ECO:0000313" key="1">
    <source>
        <dbReference type="EMBL" id="AIA64121.1"/>
    </source>
</evidence>
<dbReference type="GeneID" id="19685836"/>
<reference evidence="1 2" key="1">
    <citation type="journal article" date="2014" name="Genome Announc.">
        <title>Complete Genome Sequence of a Staphylococcus epidermidis Bacteriophage Isolated from the Anterior Nares of Humans.</title>
        <authorList>
            <person name="Aswani V.H."/>
            <person name="Tremblay D.M."/>
            <person name="Moineau S."/>
            <person name="Shukla S.K."/>
        </authorList>
    </citation>
    <scope>NUCLEOTIDE SEQUENCE [LARGE SCALE GENOMIC DNA]</scope>
</reference>
<sequence length="142" mass="16835">MGILLALVILCFVASLIMEISVYKTKRKYPEQIKFENVNFIEDNKKIEINMVSGRTEFIYFDKYQEEFEKSKTKGYININGLFINIDNIESTSLHRYGKAKYKDLEFSYYTHRKDIKMCTSVKNTTILYTLNNNDIFFRTVS</sequence>
<gene>
    <name evidence="1" type="ORF">PHAGE6E_95</name>
</gene>
<name>A0A060AF04_9CAUD</name>
<dbReference type="KEGG" id="vg:19685836"/>
<proteinExistence type="predicted"/>
<accession>A0A060AF04</accession>
<dbReference type="Proteomes" id="UP000026999">
    <property type="component" value="Segment"/>
</dbReference>
<dbReference type="EMBL" id="KJ804259">
    <property type="protein sequence ID" value="AIA64121.1"/>
    <property type="molecule type" value="Genomic_DNA"/>
</dbReference>
<organism evidence="1 2">
    <name type="scientific">Staphylococcus phage 6ec</name>
    <dbReference type="NCBI Taxonomy" id="1500386"/>
    <lineage>
        <taxon>Viruses</taxon>
        <taxon>Duplodnaviria</taxon>
        <taxon>Heunggongvirae</taxon>
        <taxon>Uroviricota</taxon>
        <taxon>Caudoviricetes</taxon>
        <taxon>Sextaecvirus</taxon>
        <taxon>Sextaecvirus sextaec</taxon>
    </lineage>
</organism>
<dbReference type="RefSeq" id="YP_009042600.1">
    <property type="nucleotide sequence ID" value="NC_024355.1"/>
</dbReference>
<protein>
    <submittedName>
        <fullName evidence="1">Uncharacterized protein</fullName>
    </submittedName>
</protein>